<evidence type="ECO:0000256" key="1">
    <source>
        <dbReference type="ARBA" id="ARBA00001362"/>
    </source>
</evidence>
<accession>A0A0G0IVS4</accession>
<dbReference type="GO" id="GO:0160237">
    <property type="term" value="F:D-Ala-D-Ala dipeptidase activity"/>
    <property type="evidence" value="ECO:0007669"/>
    <property type="project" value="UniProtKB-EC"/>
</dbReference>
<dbReference type="InterPro" id="IPR009045">
    <property type="entry name" value="Zn_M74/Hedgehog-like"/>
</dbReference>
<evidence type="ECO:0000313" key="10">
    <source>
        <dbReference type="EMBL" id="KKQ55140.1"/>
    </source>
</evidence>
<comment type="function">
    <text evidence="9">Catalyzes hydrolysis of the D-alanyl-D-alanine dipeptide.</text>
</comment>
<dbReference type="GO" id="GO:0008270">
    <property type="term" value="F:zinc ion binding"/>
    <property type="evidence" value="ECO:0007669"/>
    <property type="project" value="UniProtKB-UniRule"/>
</dbReference>
<evidence type="ECO:0000256" key="5">
    <source>
        <dbReference type="ARBA" id="ARBA00022833"/>
    </source>
</evidence>
<dbReference type="PANTHER" id="PTHR43126">
    <property type="entry name" value="D-ALANYL-D-ALANINE DIPEPTIDASE"/>
    <property type="match status" value="1"/>
</dbReference>
<feature type="binding site" evidence="9">
    <location>
        <position position="163"/>
    </location>
    <ligand>
        <name>Zn(2+)</name>
        <dbReference type="ChEBI" id="CHEBI:29105"/>
        <note>catalytic</note>
    </ligand>
</feature>
<protein>
    <recommendedName>
        <fullName evidence="9">D-alanyl-D-alanine dipeptidase</fullName>
        <shortName evidence="9">D-Ala-D-Ala dipeptidase</shortName>
        <ecNumber evidence="9">3.4.13.22</ecNumber>
    </recommendedName>
</protein>
<keyword evidence="4 9" id="KW-0378">Hydrolase</keyword>
<dbReference type="EC" id="3.4.13.22" evidence="9"/>
<dbReference type="HAMAP" id="MF_01924">
    <property type="entry name" value="A_A_dipeptidase"/>
    <property type="match status" value="1"/>
</dbReference>
<dbReference type="PATRIC" id="fig|1618583.3.peg.933"/>
<dbReference type="GO" id="GO:0008237">
    <property type="term" value="F:metallopeptidase activity"/>
    <property type="evidence" value="ECO:0007669"/>
    <property type="project" value="UniProtKB-KW"/>
</dbReference>
<evidence type="ECO:0000256" key="7">
    <source>
        <dbReference type="ARBA" id="ARBA00023049"/>
    </source>
</evidence>
<dbReference type="SUPFAM" id="SSF55166">
    <property type="entry name" value="Hedgehog/DD-peptidase"/>
    <property type="match status" value="1"/>
</dbReference>
<dbReference type="EMBL" id="LBUE01000031">
    <property type="protein sequence ID" value="KKQ55140.1"/>
    <property type="molecule type" value="Genomic_DNA"/>
</dbReference>
<evidence type="ECO:0000256" key="4">
    <source>
        <dbReference type="ARBA" id="ARBA00022801"/>
    </source>
</evidence>
<dbReference type="Gene3D" id="3.30.1380.10">
    <property type="match status" value="1"/>
</dbReference>
<evidence type="ECO:0000256" key="3">
    <source>
        <dbReference type="ARBA" id="ARBA00022723"/>
    </source>
</evidence>
<keyword evidence="3 9" id="KW-0479">Metal-binding</keyword>
<feature type="binding site" evidence="9">
    <location>
        <position position="156"/>
    </location>
    <ligand>
        <name>Zn(2+)</name>
        <dbReference type="ChEBI" id="CHEBI:29105"/>
        <note>catalytic</note>
    </ligand>
</feature>
<proteinExistence type="inferred from homology"/>
<dbReference type="AlphaFoldDB" id="A0A0G0IVS4"/>
<keyword evidence="5 9" id="KW-0862">Zinc</keyword>
<keyword evidence="2 9" id="KW-0645">Protease</keyword>
<dbReference type="InterPro" id="IPR000755">
    <property type="entry name" value="A_A_dipeptidase"/>
</dbReference>
<gene>
    <name evidence="10" type="ORF">US75_C0031G0015</name>
</gene>
<comment type="caution">
    <text evidence="10">The sequence shown here is derived from an EMBL/GenBank/DDBJ whole genome shotgun (WGS) entry which is preliminary data.</text>
</comment>
<evidence type="ECO:0000256" key="9">
    <source>
        <dbReference type="HAMAP-Rule" id="MF_01924"/>
    </source>
</evidence>
<feature type="site" description="Transition state stabilizer" evidence="9">
    <location>
        <position position="107"/>
    </location>
</feature>
<keyword evidence="7 9" id="KW-0482">Metalloprotease</keyword>
<name>A0A0G0IVS4_9BACT</name>
<evidence type="ECO:0000256" key="2">
    <source>
        <dbReference type="ARBA" id="ARBA00022670"/>
    </source>
</evidence>
<evidence type="ECO:0000313" key="11">
    <source>
        <dbReference type="Proteomes" id="UP000034096"/>
    </source>
</evidence>
<keyword evidence="8" id="KW-0961">Cell wall biogenesis/degradation</keyword>
<feature type="binding site" evidence="9">
    <location>
        <position position="272"/>
    </location>
    <ligand>
        <name>Zn(2+)</name>
        <dbReference type="ChEBI" id="CHEBI:29105"/>
        <note>catalytic</note>
    </ligand>
</feature>
<comment type="catalytic activity">
    <reaction evidence="1 9">
        <text>D-alanyl-D-alanine + H2O = 2 D-alanine</text>
        <dbReference type="Rhea" id="RHEA:20661"/>
        <dbReference type="ChEBI" id="CHEBI:15377"/>
        <dbReference type="ChEBI" id="CHEBI:57416"/>
        <dbReference type="ChEBI" id="CHEBI:57822"/>
        <dbReference type="EC" id="3.4.13.22"/>
    </reaction>
</comment>
<evidence type="ECO:0000256" key="6">
    <source>
        <dbReference type="ARBA" id="ARBA00022997"/>
    </source>
</evidence>
<keyword evidence="6 9" id="KW-0224">Dipeptidase</keyword>
<reference evidence="10 11" key="1">
    <citation type="journal article" date="2015" name="Nature">
        <title>rRNA introns, odd ribosomes, and small enigmatic genomes across a large radiation of phyla.</title>
        <authorList>
            <person name="Brown C.T."/>
            <person name="Hug L.A."/>
            <person name="Thomas B.C."/>
            <person name="Sharon I."/>
            <person name="Castelle C.J."/>
            <person name="Singh A."/>
            <person name="Wilkins M.J."/>
            <person name="Williams K.H."/>
            <person name="Banfield J.F."/>
        </authorList>
    </citation>
    <scope>NUCLEOTIDE SEQUENCE [LARGE SCALE GENOMIC DNA]</scope>
</reference>
<comment type="cofactor">
    <cofactor evidence="9">
        <name>Zn(2+)</name>
        <dbReference type="ChEBI" id="CHEBI:29105"/>
    </cofactor>
    <text evidence="9">Binds 1 zinc ion per subunit.</text>
</comment>
<feature type="active site" description="Proton donor/acceptor" evidence="9">
    <location>
        <position position="269"/>
    </location>
</feature>
<dbReference type="Proteomes" id="UP000034096">
    <property type="component" value="Unassembled WGS sequence"/>
</dbReference>
<dbReference type="GO" id="GO:0071555">
    <property type="term" value="P:cell wall organization"/>
    <property type="evidence" value="ECO:0007669"/>
    <property type="project" value="UniProtKB-KW"/>
</dbReference>
<comment type="similarity">
    <text evidence="9">Belongs to the peptidase M15D family.</text>
</comment>
<sequence>MDTEKEKATHLTQQAIPTELPPLTGWKEIPINENGEPLVPLGPFSENSEVYTHSIYYGEKSDSPYSSGSLEGSLVTMFVRKEVADQLKLAQSLLPKGMHLIAFDTYRTLQVQQSLYDVYIDELKNQHPDWSDEKLSEETQKFVSIPSTEPDRPSPHNTGGAVDVAIFKLPDNIEQEIREIDVEISRYGLSDWEKVYQLEMKRISLIEQNMQVLNFGTSFDYGGSEASLSYYEKLSSQKELNLDENEAMLNRRLLYNIMTNVGFEPYEDEWWHFNSKKSQMGAKVADLDHAEYGAKELSQKNQEHEKMRSGHLKGSQIIYNNQELYKLGVLPANSPFMKAAIAGVDEVGNIRDTQSPIAEIIKPQK</sequence>
<dbReference type="Pfam" id="PF01427">
    <property type="entry name" value="Peptidase_M15"/>
    <property type="match status" value="1"/>
</dbReference>
<dbReference type="STRING" id="1618583.US75_C0031G0015"/>
<dbReference type="GO" id="GO:0006508">
    <property type="term" value="P:proteolysis"/>
    <property type="evidence" value="ECO:0007669"/>
    <property type="project" value="UniProtKB-KW"/>
</dbReference>
<organism evidence="10 11">
    <name type="scientific">Candidatus Woesebacteria bacterium GW2011_GWC1_38_13</name>
    <dbReference type="NCBI Taxonomy" id="1618583"/>
    <lineage>
        <taxon>Bacteria</taxon>
        <taxon>Candidatus Woeseibacteriota</taxon>
    </lineage>
</organism>
<evidence type="ECO:0000256" key="8">
    <source>
        <dbReference type="ARBA" id="ARBA00023316"/>
    </source>
</evidence>